<protein>
    <recommendedName>
        <fullName evidence="3">ABC transporter substrate-binding protein</fullName>
    </recommendedName>
</protein>
<dbReference type="OrthoDB" id="9776955at2"/>
<dbReference type="RefSeq" id="WP_003776818.1">
    <property type="nucleotide sequence ID" value="NZ_JH992957.1"/>
</dbReference>
<dbReference type="InterPro" id="IPR047776">
    <property type="entry name" value="ABC_SBP_TrpX-like"/>
</dbReference>
<dbReference type="AlphaFoldDB" id="K9EDW2"/>
<gene>
    <name evidence="1" type="ORF">HMPREF9698_00393</name>
</gene>
<sequence>MKKLLATIAVLIAIVSYYTVSYQDPEQGQASLDQEVSVGILQLVSHPSLDEIQQGIQDSFEEDGSQVEIDLQNAQGDQNNLNTMSQRFVYQEADLMIGIATPAVQALANASSDIPIIMAGVTDPIEAGLMKDLNQPGRNISGVRDLTPYQDQIDLIQTILPDLSSLGIIYSSGEVNSAKQSQAAKDYAQSLGMEVKEATISSPNDLIQVAAQLCQEVEAIWVGTDNNIASAFPSLVEVANDNQVPIFPAVYEMVASGGLATRGLSQYQIGRLSGQMALEVLAGADIANLPVQDPTETELVVNPDQADRLGLTIPSEILEEADILIEGGQE</sequence>
<proteinExistence type="predicted"/>
<dbReference type="SUPFAM" id="SSF53822">
    <property type="entry name" value="Periplasmic binding protein-like I"/>
    <property type="match status" value="1"/>
</dbReference>
<dbReference type="Pfam" id="PF04392">
    <property type="entry name" value="ABC_sub_bind"/>
    <property type="match status" value="1"/>
</dbReference>
<dbReference type="Gene3D" id="3.40.50.2300">
    <property type="match status" value="2"/>
</dbReference>
<evidence type="ECO:0000313" key="1">
    <source>
        <dbReference type="EMBL" id="EKU94081.1"/>
    </source>
</evidence>
<dbReference type="eggNOG" id="COG2984">
    <property type="taxonomic scope" value="Bacteria"/>
</dbReference>
<dbReference type="CDD" id="cd06325">
    <property type="entry name" value="PBP1_ABC_unchar_transporter"/>
    <property type="match status" value="1"/>
</dbReference>
<accession>K9EDW2</accession>
<dbReference type="PATRIC" id="fig|883081.3.peg.395"/>
<dbReference type="PANTHER" id="PTHR35271">
    <property type="entry name" value="ABC TRANSPORTER, SUBSTRATE-BINDING LIPOPROTEIN-RELATED"/>
    <property type="match status" value="1"/>
</dbReference>
<dbReference type="STRING" id="883081.HMPREF9698_00393"/>
<dbReference type="InterPro" id="IPR007487">
    <property type="entry name" value="ABC_transpt-TYRBP-like"/>
</dbReference>
<dbReference type="PANTHER" id="PTHR35271:SF1">
    <property type="entry name" value="ABC TRANSPORTER, SUBSTRATE-BINDING LIPOPROTEIN"/>
    <property type="match status" value="1"/>
</dbReference>
<dbReference type="NCBIfam" id="NF041285">
    <property type="entry name" value="ABC_SBP_TrpX"/>
    <property type="match status" value="1"/>
</dbReference>
<organism evidence="1 2">
    <name type="scientific">Alloiococcus otitis ATCC 51267</name>
    <dbReference type="NCBI Taxonomy" id="883081"/>
    <lineage>
        <taxon>Bacteria</taxon>
        <taxon>Bacillati</taxon>
        <taxon>Bacillota</taxon>
        <taxon>Bacilli</taxon>
        <taxon>Lactobacillales</taxon>
        <taxon>Carnobacteriaceae</taxon>
        <taxon>Alloiococcus</taxon>
    </lineage>
</organism>
<dbReference type="Proteomes" id="UP000009875">
    <property type="component" value="Unassembled WGS sequence"/>
</dbReference>
<dbReference type="HOGENOM" id="CLU_058196_0_0_9"/>
<comment type="caution">
    <text evidence="1">The sequence shown here is derived from an EMBL/GenBank/DDBJ whole genome shotgun (WGS) entry which is preliminary data.</text>
</comment>
<keyword evidence="2" id="KW-1185">Reference proteome</keyword>
<evidence type="ECO:0000313" key="2">
    <source>
        <dbReference type="Proteomes" id="UP000009875"/>
    </source>
</evidence>
<dbReference type="InterPro" id="IPR028082">
    <property type="entry name" value="Peripla_BP_I"/>
</dbReference>
<evidence type="ECO:0008006" key="3">
    <source>
        <dbReference type="Google" id="ProtNLM"/>
    </source>
</evidence>
<name>K9EDW2_9LACT</name>
<reference evidence="1 2" key="1">
    <citation type="submission" date="2012-09" db="EMBL/GenBank/DDBJ databases">
        <title>The Genome Sequence of Alloiococcus otitis ATCC 51267.</title>
        <authorList>
            <consortium name="The Broad Institute Genome Sequencing Platform"/>
            <person name="Earl A."/>
            <person name="Ward D."/>
            <person name="Feldgarden M."/>
            <person name="Gevers D."/>
            <person name="Huys G."/>
            <person name="Walker B."/>
            <person name="Young S.K."/>
            <person name="Zeng Q."/>
            <person name="Gargeya S."/>
            <person name="Fitzgerald M."/>
            <person name="Haas B."/>
            <person name="Abouelleil A."/>
            <person name="Alvarado L."/>
            <person name="Arachchi H.M."/>
            <person name="Berlin A.M."/>
            <person name="Chapman S.B."/>
            <person name="Goldberg J."/>
            <person name="Griggs A."/>
            <person name="Gujja S."/>
            <person name="Hansen M."/>
            <person name="Howarth C."/>
            <person name="Imamovic A."/>
            <person name="Larimer J."/>
            <person name="McCowen C."/>
            <person name="Montmayeur A."/>
            <person name="Murphy C."/>
            <person name="Neiman D."/>
            <person name="Pearson M."/>
            <person name="Priest M."/>
            <person name="Roberts A."/>
            <person name="Saif S."/>
            <person name="Shea T."/>
            <person name="Sisk P."/>
            <person name="Sykes S."/>
            <person name="Wortman J."/>
            <person name="Nusbaum C."/>
            <person name="Birren B."/>
        </authorList>
    </citation>
    <scope>NUCLEOTIDE SEQUENCE [LARGE SCALE GENOMIC DNA]</scope>
    <source>
        <strain evidence="1 2">ATCC 51267</strain>
    </source>
</reference>
<dbReference type="EMBL" id="AGXA01000005">
    <property type="protein sequence ID" value="EKU94081.1"/>
    <property type="molecule type" value="Genomic_DNA"/>
</dbReference>